<dbReference type="SUPFAM" id="SSF103473">
    <property type="entry name" value="MFS general substrate transporter"/>
    <property type="match status" value="1"/>
</dbReference>
<feature type="transmembrane region" description="Helical" evidence="9">
    <location>
        <begin position="286"/>
        <end position="310"/>
    </location>
</feature>
<evidence type="ECO:0000256" key="7">
    <source>
        <dbReference type="ARBA" id="ARBA00023136"/>
    </source>
</evidence>
<dbReference type="GO" id="GO:0022857">
    <property type="term" value="F:transmembrane transporter activity"/>
    <property type="evidence" value="ECO:0007669"/>
    <property type="project" value="InterPro"/>
</dbReference>
<dbReference type="Pfam" id="PF07690">
    <property type="entry name" value="MFS_1"/>
    <property type="match status" value="1"/>
</dbReference>
<gene>
    <name evidence="11" type="ORF">HNR15_002540</name>
</gene>
<dbReference type="InterPro" id="IPR036259">
    <property type="entry name" value="MFS_trans_sf"/>
</dbReference>
<protein>
    <submittedName>
        <fullName evidence="11">EmrB/QacA subfamily drug resistance transporter</fullName>
    </submittedName>
</protein>
<dbReference type="FunFam" id="1.20.1720.10:FF:000021">
    <property type="entry name" value="Drug resistance transporter, EmrB/QacA subfamily"/>
    <property type="match status" value="1"/>
</dbReference>
<dbReference type="Gene3D" id="1.20.1250.20">
    <property type="entry name" value="MFS general substrate transporter like domains"/>
    <property type="match status" value="1"/>
</dbReference>
<evidence type="ECO:0000256" key="5">
    <source>
        <dbReference type="ARBA" id="ARBA00022692"/>
    </source>
</evidence>
<keyword evidence="3" id="KW-0813">Transport</keyword>
<comment type="subcellular location">
    <subcellularLocation>
        <location evidence="1">Cell membrane</location>
        <topology evidence="1">Multi-pass membrane protein</topology>
    </subcellularLocation>
</comment>
<keyword evidence="12" id="KW-1185">Reference proteome</keyword>
<feature type="transmembrane region" description="Helical" evidence="9">
    <location>
        <begin position="479"/>
        <end position="497"/>
    </location>
</feature>
<dbReference type="InterPro" id="IPR020846">
    <property type="entry name" value="MFS_dom"/>
</dbReference>
<feature type="domain" description="Major facilitator superfamily (MFS) profile" evidence="10">
    <location>
        <begin position="29"/>
        <end position="501"/>
    </location>
</feature>
<keyword evidence="6 9" id="KW-1133">Transmembrane helix</keyword>
<comment type="caution">
    <text evidence="11">The sequence shown here is derived from an EMBL/GenBank/DDBJ whole genome shotgun (WGS) entry which is preliminary data.</text>
</comment>
<evidence type="ECO:0000259" key="10">
    <source>
        <dbReference type="PROSITE" id="PS50850"/>
    </source>
</evidence>
<feature type="transmembrane region" description="Helical" evidence="9">
    <location>
        <begin position="62"/>
        <end position="82"/>
    </location>
</feature>
<dbReference type="Gene3D" id="1.20.1720.10">
    <property type="entry name" value="Multidrug resistance protein D"/>
    <property type="match status" value="1"/>
</dbReference>
<dbReference type="InterPro" id="IPR004638">
    <property type="entry name" value="EmrB-like"/>
</dbReference>
<feature type="transmembrane region" description="Helical" evidence="9">
    <location>
        <begin position="156"/>
        <end position="176"/>
    </location>
</feature>
<keyword evidence="7 9" id="KW-0472">Membrane</keyword>
<dbReference type="PANTHER" id="PTHR42718:SF42">
    <property type="entry name" value="EXPORT PROTEIN"/>
    <property type="match status" value="1"/>
</dbReference>
<reference evidence="11 12" key="1">
    <citation type="submission" date="2020-07" db="EMBL/GenBank/DDBJ databases">
        <title>Sequencing the genomes of 1000 actinobacteria strains.</title>
        <authorList>
            <person name="Klenk H.-P."/>
        </authorList>
    </citation>
    <scope>NUCLEOTIDE SEQUENCE [LARGE SCALE GENOMIC DNA]</scope>
    <source>
        <strain evidence="11 12">DSM 29531</strain>
    </source>
</reference>
<evidence type="ECO:0000256" key="6">
    <source>
        <dbReference type="ARBA" id="ARBA00022989"/>
    </source>
</evidence>
<organism evidence="11 12">
    <name type="scientific">Allobranchiibius huperziae</name>
    <dbReference type="NCBI Taxonomy" id="1874116"/>
    <lineage>
        <taxon>Bacteria</taxon>
        <taxon>Bacillati</taxon>
        <taxon>Actinomycetota</taxon>
        <taxon>Actinomycetes</taxon>
        <taxon>Micrococcales</taxon>
        <taxon>Dermacoccaceae</taxon>
        <taxon>Allobranchiibius</taxon>
    </lineage>
</organism>
<dbReference type="PROSITE" id="PS50850">
    <property type="entry name" value="MFS"/>
    <property type="match status" value="1"/>
</dbReference>
<evidence type="ECO:0000256" key="9">
    <source>
        <dbReference type="SAM" id="Phobius"/>
    </source>
</evidence>
<feature type="transmembrane region" description="Helical" evidence="9">
    <location>
        <begin position="215"/>
        <end position="232"/>
    </location>
</feature>
<evidence type="ECO:0000256" key="8">
    <source>
        <dbReference type="SAM" id="MobiDB-lite"/>
    </source>
</evidence>
<dbReference type="AlphaFoldDB" id="A0A853DFW1"/>
<dbReference type="InterPro" id="IPR011701">
    <property type="entry name" value="MFS"/>
</dbReference>
<feature type="compositionally biased region" description="Low complexity" evidence="8">
    <location>
        <begin position="507"/>
        <end position="523"/>
    </location>
</feature>
<keyword evidence="5 9" id="KW-0812">Transmembrane</keyword>
<feature type="transmembrane region" description="Helical" evidence="9">
    <location>
        <begin position="322"/>
        <end position="340"/>
    </location>
</feature>
<feature type="transmembrane region" description="Helical" evidence="9">
    <location>
        <begin position="378"/>
        <end position="398"/>
    </location>
</feature>
<evidence type="ECO:0000256" key="3">
    <source>
        <dbReference type="ARBA" id="ARBA00022448"/>
    </source>
</evidence>
<feature type="transmembrane region" description="Helical" evidence="9">
    <location>
        <begin position="183"/>
        <end position="203"/>
    </location>
</feature>
<comment type="similarity">
    <text evidence="2">Belongs to the major facilitator superfamily. EmrB family.</text>
</comment>
<evidence type="ECO:0000256" key="1">
    <source>
        <dbReference type="ARBA" id="ARBA00004651"/>
    </source>
</evidence>
<dbReference type="NCBIfam" id="TIGR00711">
    <property type="entry name" value="efflux_EmrB"/>
    <property type="match status" value="1"/>
</dbReference>
<dbReference type="PRINTS" id="PR01036">
    <property type="entry name" value="TCRTETB"/>
</dbReference>
<dbReference type="Proteomes" id="UP000571817">
    <property type="component" value="Unassembled WGS sequence"/>
</dbReference>
<feature type="transmembrane region" description="Helical" evidence="9">
    <location>
        <begin position="27"/>
        <end position="50"/>
    </location>
</feature>
<feature type="region of interest" description="Disordered" evidence="8">
    <location>
        <begin position="505"/>
        <end position="532"/>
    </location>
</feature>
<evidence type="ECO:0000313" key="12">
    <source>
        <dbReference type="Proteomes" id="UP000571817"/>
    </source>
</evidence>
<evidence type="ECO:0000313" key="11">
    <source>
        <dbReference type="EMBL" id="NYJ75577.1"/>
    </source>
</evidence>
<name>A0A853DFW1_9MICO</name>
<dbReference type="CDD" id="cd17321">
    <property type="entry name" value="MFS_MMR_MDR_like"/>
    <property type="match status" value="1"/>
</dbReference>
<feature type="transmembrane region" description="Helical" evidence="9">
    <location>
        <begin position="244"/>
        <end position="266"/>
    </location>
</feature>
<proteinExistence type="inferred from homology"/>
<evidence type="ECO:0000256" key="2">
    <source>
        <dbReference type="ARBA" id="ARBA00008537"/>
    </source>
</evidence>
<sequence length="532" mass="55925">MADTPDQITLTKSQTRRQADAEGFSPWPALIALCVGFFMILVDSTIVSVATPDIISSLHSDINDVVWVTSAYLLAYAVPLLITGRLGDRYGPKNVYLVGLAIFTLASLWCGLTGSIGTLIVARVFQGLGAALLAPQTMSVITRIFPAERRGQAMGFWGAVAGVATLAGPILGGVLVDQLSWEWIFFINVPVGVIGFGLAMWLVPSLPVHSHRFDWLGVGLSGVGMFLLVFGIQEGHEYHWGTITGIISVPLLIVLGVLVLAGFVVWQRFNKAEPLVPLVLFTDRNFSLANVGISVVGFVITAMVFPFMLYAQAVRGLTPTRAALLLVPMALVTLLLSPVVGKLVDRYHPSLIAGFGLTCLCVAVAWLGYILRPGTHIWALLLPMVVLGLANAFMWAPLSVTATRMLPPQNAGAGAGVYNTTRQVGAVLGSAAIASLMESRLTSHFGARGAALSGGAQTPGKSLPAAVQSGFARAMGESLYLPALLAVVAIVAVAFFTNPHARRGAHAARGSSAASTRAGAGSADRTPAHIAT</sequence>
<dbReference type="GO" id="GO:0005886">
    <property type="term" value="C:plasma membrane"/>
    <property type="evidence" value="ECO:0007669"/>
    <property type="project" value="UniProtKB-SubCell"/>
</dbReference>
<evidence type="ECO:0000256" key="4">
    <source>
        <dbReference type="ARBA" id="ARBA00022475"/>
    </source>
</evidence>
<keyword evidence="4" id="KW-1003">Cell membrane</keyword>
<accession>A0A853DFW1</accession>
<dbReference type="PANTHER" id="PTHR42718">
    <property type="entry name" value="MAJOR FACILITATOR SUPERFAMILY MULTIDRUG TRANSPORTER MFSC"/>
    <property type="match status" value="1"/>
</dbReference>
<feature type="transmembrane region" description="Helical" evidence="9">
    <location>
        <begin position="94"/>
        <end position="112"/>
    </location>
</feature>
<dbReference type="EMBL" id="JACCFW010000001">
    <property type="protein sequence ID" value="NYJ75577.1"/>
    <property type="molecule type" value="Genomic_DNA"/>
</dbReference>
<feature type="transmembrane region" description="Helical" evidence="9">
    <location>
        <begin position="352"/>
        <end position="371"/>
    </location>
</feature>